<keyword evidence="1" id="KW-0808">Transferase</keyword>
<dbReference type="Gene3D" id="1.10.510.10">
    <property type="entry name" value="Transferase(Phosphotransferase) domain 1"/>
    <property type="match status" value="1"/>
</dbReference>
<dbReference type="SUPFAM" id="SSF56112">
    <property type="entry name" value="Protein kinase-like (PK-like)"/>
    <property type="match status" value="1"/>
</dbReference>
<dbReference type="InterPro" id="IPR051681">
    <property type="entry name" value="Ser/Thr_Kinases-Pseudokinases"/>
</dbReference>
<dbReference type="PROSITE" id="PS00108">
    <property type="entry name" value="PROTEIN_KINASE_ST"/>
    <property type="match status" value="1"/>
</dbReference>
<reference evidence="1" key="1">
    <citation type="submission" date="2020-04" db="EMBL/GenBank/DDBJ databases">
        <authorList>
            <person name="Alioto T."/>
            <person name="Alioto T."/>
            <person name="Gomez Garrido J."/>
        </authorList>
    </citation>
    <scope>NUCLEOTIDE SEQUENCE</scope>
    <source>
        <strain evidence="1">A484AB</strain>
    </source>
</reference>
<sequence length="190" mass="21939">YLHAKSIIHRDLKSNNIFLQEDLTVKIGDFGLATIKTRWNAQNFETPSGSVRWMAPEIIQMKKGSNPYSNMSDVYAYGNVLYELTSRTLPYADFEQDYQIMYKVGCEKLTVDLTKIRSDTPESLKKLLKDCIDYERDKRPEFKKILADLDAIIQSLPRIHRSMSEPILINLTEDDIILSIFHSRGSNAED</sequence>
<evidence type="ECO:0000313" key="1">
    <source>
        <dbReference type="EMBL" id="CAB4010978.1"/>
    </source>
</evidence>
<dbReference type="AlphaFoldDB" id="A0A6S7JH72"/>
<dbReference type="Proteomes" id="UP001152795">
    <property type="component" value="Unassembled WGS sequence"/>
</dbReference>
<dbReference type="Pfam" id="PF00069">
    <property type="entry name" value="Pkinase"/>
    <property type="match status" value="1"/>
</dbReference>
<feature type="non-terminal residue" evidence="1">
    <location>
        <position position="190"/>
    </location>
</feature>
<dbReference type="InterPro" id="IPR008271">
    <property type="entry name" value="Ser/Thr_kinase_AS"/>
</dbReference>
<dbReference type="EMBL" id="CACRXK020006984">
    <property type="protein sequence ID" value="CAB4010978.1"/>
    <property type="molecule type" value="Genomic_DNA"/>
</dbReference>
<dbReference type="OrthoDB" id="774951at2759"/>
<dbReference type="PANTHER" id="PTHR44329:SF262">
    <property type="entry name" value="RAF HOMOLOG SERINE_THREONINE-PROTEIN KINASE RAF"/>
    <property type="match status" value="1"/>
</dbReference>
<dbReference type="PANTHER" id="PTHR44329">
    <property type="entry name" value="SERINE/THREONINE-PROTEIN KINASE TNNI3K-RELATED"/>
    <property type="match status" value="1"/>
</dbReference>
<evidence type="ECO:0000313" key="2">
    <source>
        <dbReference type="Proteomes" id="UP001152795"/>
    </source>
</evidence>
<dbReference type="GO" id="GO:0004709">
    <property type="term" value="F:MAP kinase kinase kinase activity"/>
    <property type="evidence" value="ECO:0007669"/>
    <property type="project" value="TreeGrafter"/>
</dbReference>
<keyword evidence="1" id="KW-0418">Kinase</keyword>
<comment type="caution">
    <text evidence="1">The sequence shown here is derived from an EMBL/GenBank/DDBJ whole genome shotgun (WGS) entry which is preliminary data.</text>
</comment>
<name>A0A6S7JH72_PARCT</name>
<dbReference type="PROSITE" id="PS50011">
    <property type="entry name" value="PROTEIN_KINASE_DOM"/>
    <property type="match status" value="1"/>
</dbReference>
<proteinExistence type="predicted"/>
<dbReference type="InterPro" id="IPR011009">
    <property type="entry name" value="Kinase-like_dom_sf"/>
</dbReference>
<dbReference type="SMART" id="SM00220">
    <property type="entry name" value="S_TKc"/>
    <property type="match status" value="1"/>
</dbReference>
<dbReference type="GO" id="GO:0005524">
    <property type="term" value="F:ATP binding"/>
    <property type="evidence" value="ECO:0007669"/>
    <property type="project" value="InterPro"/>
</dbReference>
<organism evidence="1 2">
    <name type="scientific">Paramuricea clavata</name>
    <name type="common">Red gorgonian</name>
    <name type="synonym">Violescent sea-whip</name>
    <dbReference type="NCBI Taxonomy" id="317549"/>
    <lineage>
        <taxon>Eukaryota</taxon>
        <taxon>Metazoa</taxon>
        <taxon>Cnidaria</taxon>
        <taxon>Anthozoa</taxon>
        <taxon>Octocorallia</taxon>
        <taxon>Malacalcyonacea</taxon>
        <taxon>Plexauridae</taxon>
        <taxon>Paramuricea</taxon>
    </lineage>
</organism>
<accession>A0A6S7JH72</accession>
<gene>
    <name evidence="1" type="ORF">PACLA_8A001627</name>
</gene>
<protein>
    <submittedName>
        <fullName evidence="1">Serine threonine- kinase B-raf-like</fullName>
    </submittedName>
</protein>
<keyword evidence="2" id="KW-1185">Reference proteome</keyword>
<dbReference type="InterPro" id="IPR000719">
    <property type="entry name" value="Prot_kinase_dom"/>
</dbReference>